<dbReference type="Pfam" id="PF00126">
    <property type="entry name" value="HTH_1"/>
    <property type="match status" value="1"/>
</dbReference>
<name>A0A162LY52_9PROT</name>
<dbReference type="PROSITE" id="PS50931">
    <property type="entry name" value="HTH_LYSR"/>
    <property type="match status" value="1"/>
</dbReference>
<dbReference type="AlphaFoldDB" id="A0A162LY52"/>
<keyword evidence="2" id="KW-0805">Transcription regulation</keyword>
<dbReference type="PANTHER" id="PTHR30118">
    <property type="entry name" value="HTH-TYPE TRANSCRIPTIONAL REGULATOR LEUO-RELATED"/>
    <property type="match status" value="1"/>
</dbReference>
<dbReference type="Proteomes" id="UP000075787">
    <property type="component" value="Unassembled WGS sequence"/>
</dbReference>
<gene>
    <name evidence="6" type="ORF">AUP44_19645</name>
</gene>
<dbReference type="SUPFAM" id="SSF53850">
    <property type="entry name" value="Periplasmic binding protein-like II"/>
    <property type="match status" value="1"/>
</dbReference>
<evidence type="ECO:0000256" key="3">
    <source>
        <dbReference type="ARBA" id="ARBA00023125"/>
    </source>
</evidence>
<dbReference type="GO" id="GO:0003700">
    <property type="term" value="F:DNA-binding transcription factor activity"/>
    <property type="evidence" value="ECO:0007669"/>
    <property type="project" value="InterPro"/>
</dbReference>
<dbReference type="InterPro" id="IPR036390">
    <property type="entry name" value="WH_DNA-bd_sf"/>
</dbReference>
<keyword evidence="4" id="KW-0804">Transcription</keyword>
<evidence type="ECO:0000256" key="2">
    <source>
        <dbReference type="ARBA" id="ARBA00023015"/>
    </source>
</evidence>
<dbReference type="GO" id="GO:0003677">
    <property type="term" value="F:DNA binding"/>
    <property type="evidence" value="ECO:0007669"/>
    <property type="project" value="UniProtKB-KW"/>
</dbReference>
<dbReference type="InterPro" id="IPR005119">
    <property type="entry name" value="LysR_subst-bd"/>
</dbReference>
<proteinExistence type="inferred from homology"/>
<dbReference type="PANTHER" id="PTHR30118:SF15">
    <property type="entry name" value="TRANSCRIPTIONAL REGULATORY PROTEIN"/>
    <property type="match status" value="1"/>
</dbReference>
<keyword evidence="3" id="KW-0238">DNA-binding</keyword>
<accession>A0A162LY52</accession>
<dbReference type="InterPro" id="IPR036388">
    <property type="entry name" value="WH-like_DNA-bd_sf"/>
</dbReference>
<dbReference type="GeneID" id="97244229"/>
<comment type="caution">
    <text evidence="6">The sequence shown here is derived from an EMBL/GenBank/DDBJ whole genome shotgun (WGS) entry which is preliminary data.</text>
</comment>
<sequence length="302" mass="32801">MMYDLNLMRIFAALIDEGSVTRAAHRLGMTQPAVSGALTRLRALIGDPLFVRERYGMRPTEKALALAPAITRALAGIDDAVLAAQGFDPATARRSFVISANSYAEFVLLPALVARVQAEAPGVRLRVLPFGADLAETGLLAGDTALALGRIVDPPDTLVVQEILTDGLSCVLRADHPDAAGDRLDRAAFERLRHVNLLPPGRLKVGLFQVLERLGLEREVAVSVTHFLAIPELVAATDLCATLPTAICRRLAGDPRLKVLEPPADLGRFPGHMAWHIRHREDDGHRWLRRLVREIAAAAVRT</sequence>
<evidence type="ECO:0000313" key="7">
    <source>
        <dbReference type="Proteomes" id="UP000075787"/>
    </source>
</evidence>
<dbReference type="InterPro" id="IPR000847">
    <property type="entry name" value="LysR_HTH_N"/>
</dbReference>
<reference evidence="6 7" key="1">
    <citation type="submission" date="2015-12" db="EMBL/GenBank/DDBJ databases">
        <title>Genome sequence of Tistrella mobilis MCCC 1A02139.</title>
        <authorList>
            <person name="Lu L."/>
            <person name="Lai Q."/>
            <person name="Shao Z."/>
            <person name="Qian P."/>
        </authorList>
    </citation>
    <scope>NUCLEOTIDE SEQUENCE [LARGE SCALE GENOMIC DNA]</scope>
    <source>
        <strain evidence="6 7">MCCC 1A02139</strain>
    </source>
</reference>
<dbReference type="PRINTS" id="PR00039">
    <property type="entry name" value="HTHLYSR"/>
</dbReference>
<evidence type="ECO:0000256" key="1">
    <source>
        <dbReference type="ARBA" id="ARBA00009437"/>
    </source>
</evidence>
<protein>
    <submittedName>
        <fullName evidence="6">LysR family transcriptional regulator</fullName>
    </submittedName>
</protein>
<comment type="similarity">
    <text evidence="1">Belongs to the LysR transcriptional regulatory family.</text>
</comment>
<organism evidence="6 7">
    <name type="scientific">Tistrella mobilis</name>
    <dbReference type="NCBI Taxonomy" id="171437"/>
    <lineage>
        <taxon>Bacteria</taxon>
        <taxon>Pseudomonadati</taxon>
        <taxon>Pseudomonadota</taxon>
        <taxon>Alphaproteobacteria</taxon>
        <taxon>Geminicoccales</taxon>
        <taxon>Geminicoccaceae</taxon>
        <taxon>Tistrella</taxon>
    </lineage>
</organism>
<feature type="domain" description="HTH lysR-type" evidence="5">
    <location>
        <begin position="1"/>
        <end position="60"/>
    </location>
</feature>
<evidence type="ECO:0000313" key="6">
    <source>
        <dbReference type="EMBL" id="KYO57542.1"/>
    </source>
</evidence>
<dbReference type="SUPFAM" id="SSF46785">
    <property type="entry name" value="Winged helix' DNA-binding domain"/>
    <property type="match status" value="1"/>
</dbReference>
<dbReference type="InterPro" id="IPR050389">
    <property type="entry name" value="LysR-type_TF"/>
</dbReference>
<evidence type="ECO:0000259" key="5">
    <source>
        <dbReference type="PROSITE" id="PS50931"/>
    </source>
</evidence>
<dbReference type="EMBL" id="LPZR01000015">
    <property type="protein sequence ID" value="KYO57542.1"/>
    <property type="molecule type" value="Genomic_DNA"/>
</dbReference>
<dbReference type="OrthoDB" id="9774011at2"/>
<dbReference type="Pfam" id="PF03466">
    <property type="entry name" value="LysR_substrate"/>
    <property type="match status" value="1"/>
</dbReference>
<evidence type="ECO:0000256" key="4">
    <source>
        <dbReference type="ARBA" id="ARBA00023163"/>
    </source>
</evidence>
<dbReference type="Gene3D" id="1.10.10.10">
    <property type="entry name" value="Winged helix-like DNA-binding domain superfamily/Winged helix DNA-binding domain"/>
    <property type="match status" value="1"/>
</dbReference>
<dbReference type="Gene3D" id="3.40.190.10">
    <property type="entry name" value="Periplasmic binding protein-like II"/>
    <property type="match status" value="2"/>
</dbReference>
<dbReference type="RefSeq" id="WP_062761431.1">
    <property type="nucleotide sequence ID" value="NZ_CP121027.1"/>
</dbReference>